<protein>
    <submittedName>
        <fullName evidence="8">EamA family transporter</fullName>
    </submittedName>
</protein>
<keyword evidence="3 6" id="KW-0812">Transmembrane</keyword>
<dbReference type="PANTHER" id="PTHR32322">
    <property type="entry name" value="INNER MEMBRANE TRANSPORTER"/>
    <property type="match status" value="1"/>
</dbReference>
<dbReference type="InterPro" id="IPR000620">
    <property type="entry name" value="EamA_dom"/>
</dbReference>
<dbReference type="InterPro" id="IPR050638">
    <property type="entry name" value="AA-Vitamin_Transporters"/>
</dbReference>
<feature type="transmembrane region" description="Helical" evidence="6">
    <location>
        <begin position="224"/>
        <end position="244"/>
    </location>
</feature>
<feature type="transmembrane region" description="Helical" evidence="6">
    <location>
        <begin position="279"/>
        <end position="297"/>
    </location>
</feature>
<feature type="domain" description="EamA" evidence="7">
    <location>
        <begin position="161"/>
        <end position="297"/>
    </location>
</feature>
<dbReference type="RefSeq" id="WP_159796716.1">
    <property type="nucleotide sequence ID" value="NZ_WTYM01000052.1"/>
</dbReference>
<dbReference type="AlphaFoldDB" id="A0A6I4SWZ8"/>
<dbReference type="EMBL" id="WTYM01000052">
    <property type="protein sequence ID" value="MXO60604.1"/>
    <property type="molecule type" value="Genomic_DNA"/>
</dbReference>
<sequence>MTETPPHALLRPRVALPFLAISLIWGSTWFVITGQIADVPAGWSVTWRFALATPAMFVLALAMRNRLAMPGRAHLLALTIGLFQFSGNYNLVYLAELHLTSGIVAVMVGMMIVPNAVLGRIVLGQPITRRFLAGSTVALAGILVLLANEAQSAWIGGNVALGAWLGVGAMLAASISNVVQANNTGRSVPLFTLISWSMLYGTLIDGSLALLFYGLPVIPTDPQYWLGTAYLAVAGSVVTFPLYYGLIREIGAGRAAYHNVLVVIVAMLISTALEGYHWSMLAIAGAVLALSGLFLALRAKTVPPAT</sequence>
<comment type="subcellular location">
    <subcellularLocation>
        <location evidence="1">Membrane</location>
        <topology evidence="1">Multi-pass membrane protein</topology>
    </subcellularLocation>
</comment>
<gene>
    <name evidence="8" type="ORF">GRI89_13750</name>
</gene>
<dbReference type="SUPFAM" id="SSF103481">
    <property type="entry name" value="Multidrug resistance efflux transporter EmrE"/>
    <property type="match status" value="2"/>
</dbReference>
<feature type="transmembrane region" description="Helical" evidence="6">
    <location>
        <begin position="130"/>
        <end position="147"/>
    </location>
</feature>
<accession>A0A6I4SWZ8</accession>
<dbReference type="Proteomes" id="UP000433652">
    <property type="component" value="Unassembled WGS sequence"/>
</dbReference>
<dbReference type="PANTHER" id="PTHR32322:SF2">
    <property type="entry name" value="EAMA DOMAIN-CONTAINING PROTEIN"/>
    <property type="match status" value="1"/>
</dbReference>
<evidence type="ECO:0000259" key="7">
    <source>
        <dbReference type="Pfam" id="PF00892"/>
    </source>
</evidence>
<proteinExistence type="inferred from homology"/>
<feature type="transmembrane region" description="Helical" evidence="6">
    <location>
        <begin position="190"/>
        <end position="212"/>
    </location>
</feature>
<evidence type="ECO:0000256" key="4">
    <source>
        <dbReference type="ARBA" id="ARBA00022989"/>
    </source>
</evidence>
<evidence type="ECO:0000256" key="3">
    <source>
        <dbReference type="ARBA" id="ARBA00022692"/>
    </source>
</evidence>
<keyword evidence="9" id="KW-1185">Reference proteome</keyword>
<comment type="caution">
    <text evidence="8">The sequence shown here is derived from an EMBL/GenBank/DDBJ whole genome shotgun (WGS) entry which is preliminary data.</text>
</comment>
<evidence type="ECO:0000256" key="1">
    <source>
        <dbReference type="ARBA" id="ARBA00004141"/>
    </source>
</evidence>
<dbReference type="OrthoDB" id="2352272at2"/>
<feature type="transmembrane region" description="Helical" evidence="6">
    <location>
        <begin position="153"/>
        <end position="178"/>
    </location>
</feature>
<feature type="transmembrane region" description="Helical" evidence="6">
    <location>
        <begin position="256"/>
        <end position="273"/>
    </location>
</feature>
<name>A0A6I4SWZ8_9SPHN</name>
<feature type="domain" description="EamA" evidence="7">
    <location>
        <begin position="18"/>
        <end position="146"/>
    </location>
</feature>
<feature type="transmembrane region" description="Helical" evidence="6">
    <location>
        <begin position="75"/>
        <end position="95"/>
    </location>
</feature>
<keyword evidence="4 6" id="KW-1133">Transmembrane helix</keyword>
<organism evidence="8 9">
    <name type="scientific">Croceibacterium salegens</name>
    <dbReference type="NCBI Taxonomy" id="1737568"/>
    <lineage>
        <taxon>Bacteria</taxon>
        <taxon>Pseudomonadati</taxon>
        <taxon>Pseudomonadota</taxon>
        <taxon>Alphaproteobacteria</taxon>
        <taxon>Sphingomonadales</taxon>
        <taxon>Erythrobacteraceae</taxon>
        <taxon>Croceibacterium</taxon>
    </lineage>
</organism>
<feature type="transmembrane region" description="Helical" evidence="6">
    <location>
        <begin position="14"/>
        <end position="33"/>
    </location>
</feature>
<evidence type="ECO:0000256" key="5">
    <source>
        <dbReference type="ARBA" id="ARBA00023136"/>
    </source>
</evidence>
<feature type="transmembrane region" description="Helical" evidence="6">
    <location>
        <begin position="101"/>
        <end position="123"/>
    </location>
</feature>
<dbReference type="GO" id="GO:0016020">
    <property type="term" value="C:membrane"/>
    <property type="evidence" value="ECO:0007669"/>
    <property type="project" value="UniProtKB-SubCell"/>
</dbReference>
<keyword evidence="5 6" id="KW-0472">Membrane</keyword>
<comment type="similarity">
    <text evidence="2">Belongs to the EamA transporter family.</text>
</comment>
<feature type="transmembrane region" description="Helical" evidence="6">
    <location>
        <begin position="45"/>
        <end position="63"/>
    </location>
</feature>
<evidence type="ECO:0000256" key="2">
    <source>
        <dbReference type="ARBA" id="ARBA00007362"/>
    </source>
</evidence>
<evidence type="ECO:0000256" key="6">
    <source>
        <dbReference type="SAM" id="Phobius"/>
    </source>
</evidence>
<reference evidence="8 9" key="1">
    <citation type="submission" date="2019-12" db="EMBL/GenBank/DDBJ databases">
        <title>Genomic-based taxomic classification of the family Erythrobacteraceae.</title>
        <authorList>
            <person name="Xu L."/>
        </authorList>
    </citation>
    <scope>NUCLEOTIDE SEQUENCE [LARGE SCALE GENOMIC DNA]</scope>
    <source>
        <strain evidence="8 9">MCCC 1K01500</strain>
    </source>
</reference>
<evidence type="ECO:0000313" key="8">
    <source>
        <dbReference type="EMBL" id="MXO60604.1"/>
    </source>
</evidence>
<dbReference type="Pfam" id="PF00892">
    <property type="entry name" value="EamA"/>
    <property type="match status" value="2"/>
</dbReference>
<dbReference type="InterPro" id="IPR037185">
    <property type="entry name" value="EmrE-like"/>
</dbReference>
<evidence type="ECO:0000313" key="9">
    <source>
        <dbReference type="Proteomes" id="UP000433652"/>
    </source>
</evidence>